<feature type="transmembrane region" description="Helical" evidence="1">
    <location>
        <begin position="108"/>
        <end position="127"/>
    </location>
</feature>
<evidence type="ECO:0000313" key="2">
    <source>
        <dbReference type="EMBL" id="EDM51718.1"/>
    </source>
</evidence>
<comment type="caution">
    <text evidence="2">The sequence shown here is derived from an EMBL/GenBank/DDBJ whole genome shotgun (WGS) entry which is preliminary data.</text>
</comment>
<sequence>MNHVNSCLVSSTFKLCSKKFIKNHFCKFYSNNSCAKSNNISIVMLLCKFCRIRFAANCCNYTWNLVCCNRNTDSGSTHKYTVIYIFSYNCFTNFTTLVWIIALNNFSVFIIACAIINTFVALFCHIFNKFIL</sequence>
<accession>A5Z5P3</accession>
<keyword evidence="1" id="KW-0472">Membrane</keyword>
<dbReference type="EMBL" id="AAVL02000031">
    <property type="protein sequence ID" value="EDM51718.1"/>
    <property type="molecule type" value="Genomic_DNA"/>
</dbReference>
<name>A5Z5P3_9FIRM</name>
<dbReference type="AlphaFoldDB" id="A5Z5P3"/>
<organism evidence="2 3">
    <name type="scientific">Eubacterium ventriosum ATCC 27560</name>
    <dbReference type="NCBI Taxonomy" id="411463"/>
    <lineage>
        <taxon>Bacteria</taxon>
        <taxon>Bacillati</taxon>
        <taxon>Bacillota</taxon>
        <taxon>Clostridia</taxon>
        <taxon>Eubacteriales</taxon>
        <taxon>Eubacteriaceae</taxon>
        <taxon>Eubacterium</taxon>
    </lineage>
</organism>
<dbReference type="HOGENOM" id="CLU_1913915_0_0_9"/>
<evidence type="ECO:0000313" key="3">
    <source>
        <dbReference type="Proteomes" id="UP000006000"/>
    </source>
</evidence>
<protein>
    <submittedName>
        <fullName evidence="2">Uncharacterized protein</fullName>
    </submittedName>
</protein>
<dbReference type="Proteomes" id="UP000006000">
    <property type="component" value="Unassembled WGS sequence"/>
</dbReference>
<reference evidence="2 3" key="2">
    <citation type="submission" date="2007-04" db="EMBL/GenBank/DDBJ databases">
        <title>Draft genome sequence of Eubacterium ventriosum (ATCC 27560).</title>
        <authorList>
            <person name="Sudarsanam P."/>
            <person name="Ley R."/>
            <person name="Guruge J."/>
            <person name="Turnbaugh P.J."/>
            <person name="Mahowald M."/>
            <person name="Liep D."/>
            <person name="Gordon J."/>
        </authorList>
    </citation>
    <scope>NUCLEOTIDE SEQUENCE [LARGE SCALE GENOMIC DNA]</scope>
    <source>
        <strain evidence="2 3">ATCC 27560</strain>
    </source>
</reference>
<reference evidence="2 3" key="1">
    <citation type="submission" date="2007-03" db="EMBL/GenBank/DDBJ databases">
        <authorList>
            <person name="Fulton L."/>
            <person name="Clifton S."/>
            <person name="Fulton B."/>
            <person name="Xu J."/>
            <person name="Minx P."/>
            <person name="Pepin K.H."/>
            <person name="Johnson M."/>
            <person name="Thiruvilangam P."/>
            <person name="Bhonagiri V."/>
            <person name="Nash W.E."/>
            <person name="Mardis E.R."/>
            <person name="Wilson R.K."/>
        </authorList>
    </citation>
    <scope>NUCLEOTIDE SEQUENCE [LARGE SCALE GENOMIC DNA]</scope>
    <source>
        <strain evidence="2 3">ATCC 27560</strain>
    </source>
</reference>
<keyword evidence="1" id="KW-1133">Transmembrane helix</keyword>
<keyword evidence="1" id="KW-0812">Transmembrane</keyword>
<proteinExistence type="predicted"/>
<gene>
    <name evidence="2" type="ORF">EUBVEN_01025</name>
</gene>
<feature type="transmembrane region" description="Helical" evidence="1">
    <location>
        <begin position="80"/>
        <end position="102"/>
    </location>
</feature>
<evidence type="ECO:0000256" key="1">
    <source>
        <dbReference type="SAM" id="Phobius"/>
    </source>
</evidence>